<evidence type="ECO:0000313" key="3">
    <source>
        <dbReference type="Proteomes" id="UP000800096"/>
    </source>
</evidence>
<dbReference type="AlphaFoldDB" id="A0A6A5R0C6"/>
<dbReference type="Proteomes" id="UP000800096">
    <property type="component" value="Unassembled WGS sequence"/>
</dbReference>
<dbReference type="EMBL" id="ML979132">
    <property type="protein sequence ID" value="KAF1920286.1"/>
    <property type="molecule type" value="Genomic_DNA"/>
</dbReference>
<gene>
    <name evidence="2" type="ORF">BDU57DRAFT_9227</name>
</gene>
<accession>A0A6A5R0C6</accession>
<proteinExistence type="predicted"/>
<organism evidence="2 3">
    <name type="scientific">Ampelomyces quisqualis</name>
    <name type="common">Powdery mildew agent</name>
    <dbReference type="NCBI Taxonomy" id="50730"/>
    <lineage>
        <taxon>Eukaryota</taxon>
        <taxon>Fungi</taxon>
        <taxon>Dikarya</taxon>
        <taxon>Ascomycota</taxon>
        <taxon>Pezizomycotina</taxon>
        <taxon>Dothideomycetes</taxon>
        <taxon>Pleosporomycetidae</taxon>
        <taxon>Pleosporales</taxon>
        <taxon>Pleosporineae</taxon>
        <taxon>Phaeosphaeriaceae</taxon>
        <taxon>Ampelomyces</taxon>
    </lineage>
</organism>
<evidence type="ECO:0000313" key="2">
    <source>
        <dbReference type="EMBL" id="KAF1920286.1"/>
    </source>
</evidence>
<feature type="region of interest" description="Disordered" evidence="1">
    <location>
        <begin position="1"/>
        <end position="45"/>
    </location>
</feature>
<protein>
    <submittedName>
        <fullName evidence="2">Uncharacterized protein</fullName>
    </submittedName>
</protein>
<reference evidence="2" key="1">
    <citation type="journal article" date="2020" name="Stud. Mycol.">
        <title>101 Dothideomycetes genomes: a test case for predicting lifestyles and emergence of pathogens.</title>
        <authorList>
            <person name="Haridas S."/>
            <person name="Albert R."/>
            <person name="Binder M."/>
            <person name="Bloem J."/>
            <person name="Labutti K."/>
            <person name="Salamov A."/>
            <person name="Andreopoulos B."/>
            <person name="Baker S."/>
            <person name="Barry K."/>
            <person name="Bills G."/>
            <person name="Bluhm B."/>
            <person name="Cannon C."/>
            <person name="Castanera R."/>
            <person name="Culley D."/>
            <person name="Daum C."/>
            <person name="Ezra D."/>
            <person name="Gonzalez J."/>
            <person name="Henrissat B."/>
            <person name="Kuo A."/>
            <person name="Liang C."/>
            <person name="Lipzen A."/>
            <person name="Lutzoni F."/>
            <person name="Magnuson J."/>
            <person name="Mondo S."/>
            <person name="Nolan M."/>
            <person name="Ohm R."/>
            <person name="Pangilinan J."/>
            <person name="Park H.-J."/>
            <person name="Ramirez L."/>
            <person name="Alfaro M."/>
            <person name="Sun H."/>
            <person name="Tritt A."/>
            <person name="Yoshinaga Y."/>
            <person name="Zwiers L.-H."/>
            <person name="Turgeon B."/>
            <person name="Goodwin S."/>
            <person name="Spatafora J."/>
            <person name="Crous P."/>
            <person name="Grigoriev I."/>
        </authorList>
    </citation>
    <scope>NUCLEOTIDE SEQUENCE</scope>
    <source>
        <strain evidence="2">HMLAC05119</strain>
    </source>
</reference>
<sequence length="191" mass="21481">MSSMSPTAEKLQSRSLPLQDALDRPPTVHDTGASNTEEQYDSTPTILACPHAYQTRQERAAPGPRSMNTTPTSHPYCLAYHRVDLHESFCSNPICPIPSHPVYSLIRIFERFFHSTQSVTASRPIYPARSYSSSLLARRYRQYIKSFKGLACAGVSTFHFFFDRSRGVRGCVYLVTFVCLGLERKIRIGAA</sequence>
<name>A0A6A5R0C6_AMPQU</name>
<keyword evidence="3" id="KW-1185">Reference proteome</keyword>
<evidence type="ECO:0000256" key="1">
    <source>
        <dbReference type="SAM" id="MobiDB-lite"/>
    </source>
</evidence>
<feature type="compositionally biased region" description="Polar residues" evidence="1">
    <location>
        <begin position="32"/>
        <end position="45"/>
    </location>
</feature>